<feature type="compositionally biased region" description="Acidic residues" evidence="1">
    <location>
        <begin position="995"/>
        <end position="1019"/>
    </location>
</feature>
<feature type="compositionally biased region" description="Basic residues" evidence="1">
    <location>
        <begin position="559"/>
        <end position="574"/>
    </location>
</feature>
<dbReference type="Pfam" id="PF18759">
    <property type="entry name" value="Plavaka"/>
    <property type="match status" value="1"/>
</dbReference>
<gene>
    <name evidence="2" type="ORF">C8F04DRAFT_1301456</name>
</gene>
<name>A0AAD6SF03_9AGAR</name>
<comment type="caution">
    <text evidence="2">The sequence shown here is derived from an EMBL/GenBank/DDBJ whole genome shotgun (WGS) entry which is preliminary data.</text>
</comment>
<feature type="compositionally biased region" description="Acidic residues" evidence="1">
    <location>
        <begin position="1026"/>
        <end position="1037"/>
    </location>
</feature>
<evidence type="ECO:0000313" key="3">
    <source>
        <dbReference type="Proteomes" id="UP001218188"/>
    </source>
</evidence>
<dbReference type="Proteomes" id="UP001218188">
    <property type="component" value="Unassembled WGS sequence"/>
</dbReference>
<sequence length="1044" mass="119144">MIFGLMNWMWTGSPLKSIQQMAQLIGFLKSDEFKKEDLEGFDIAAETTKFDQYLEGTSKKPLGLDANETSRAVKDGWQEVPVDIQVPDGQEHTLYDDVPVFSVPGLHFRNLTEVIKTVLSDQGSRFFHYTPFKLLWKRTASDAPQRVYDEIYSSNAYITAHTKLQKQPPEPGCTLERVIAALMFWSDSTHLANFGTASLWPLYLYFGNQSKWVRGKVRAGACHHVAYMPKLPDEFNDWYRLMVGDAPSAELLTHCRRELMHAIWNILLDDQFIEACKHGVVIECPDGISRRFYFRVFTYSADYPEKVLLATIPNLGACPCPRCLVKKTQLGEMGTVNDQKRRVTEARVDDESRQFTVKQVRDWIYLRGYGVKSAAVEKVLAVKSMVPTVNAFSRLNVFGLSIYMMLVVDFMHEFELGVWKAIFIHLIRILVAHGGDAVQQLNQRYRMVPTFGRSTIRRFTNNASAMKKLAARNYEDLLQCAIPVFEGLLPEPYNKDILDLLFLLGYWHSLAKLRMHTTFSLERLDEVTSSLGRQIRYFAKHTCSKFKTKELPSEEAARGRRKARKAAAKAKKTGRAASPPSPTDKDSSKASKFKLFNLLTYKGHSLGDYVRTIRFLGTTDSYSTQPAETEHQRLKVFYRRTNKNNAVRQVTRLERREQALIKIARRLRAADIVPPIEAVPEGSKSASTKKNKKRKKAKGIRAALDFTESESLPYTSPELHHHISPSRNFHFHIPSWLAENDGDLAVKDFLPKLQDHILSRLANPNLASDNKEFSPEERYRLLISNDRVYRHKVFRVNYTSYDVRRDQDSMNPRNHCDIMMLAPDSEEEGAHPFVYARILGIFHADVVHNVPGATDVPMPTEFLWVRWFRLDRTHTGGFKRKRFHRVEFLPETDPGAFGFVNPDDVIRGAHLIPAFHYGATDDAPGPSLARPEDELDDWVYHYVNFFVDRDMFMRYLGEGVGHYHVPVPDPDAEDDSPEDTDVDVVPPATTSGFESSDEDDRDSSEEGSEEEPEINDADIEIGLGPEDGEDGMQDLTEELGFASL</sequence>
<evidence type="ECO:0000313" key="2">
    <source>
        <dbReference type="EMBL" id="KAJ7024865.1"/>
    </source>
</evidence>
<evidence type="ECO:0000256" key="1">
    <source>
        <dbReference type="SAM" id="MobiDB-lite"/>
    </source>
</evidence>
<organism evidence="2 3">
    <name type="scientific">Mycena alexandri</name>
    <dbReference type="NCBI Taxonomy" id="1745969"/>
    <lineage>
        <taxon>Eukaryota</taxon>
        <taxon>Fungi</taxon>
        <taxon>Dikarya</taxon>
        <taxon>Basidiomycota</taxon>
        <taxon>Agaricomycotina</taxon>
        <taxon>Agaricomycetes</taxon>
        <taxon>Agaricomycetidae</taxon>
        <taxon>Agaricales</taxon>
        <taxon>Marasmiineae</taxon>
        <taxon>Mycenaceae</taxon>
        <taxon>Mycena</taxon>
    </lineage>
</organism>
<feature type="region of interest" description="Disordered" evidence="1">
    <location>
        <begin position="550"/>
        <end position="588"/>
    </location>
</feature>
<dbReference type="EMBL" id="JARJCM010000163">
    <property type="protein sequence ID" value="KAJ7024865.1"/>
    <property type="molecule type" value="Genomic_DNA"/>
</dbReference>
<feature type="compositionally biased region" description="Acidic residues" evidence="1">
    <location>
        <begin position="970"/>
        <end position="982"/>
    </location>
</feature>
<protein>
    <submittedName>
        <fullName evidence="2">Uncharacterized protein</fullName>
    </submittedName>
</protein>
<feature type="compositionally biased region" description="Basic residues" evidence="1">
    <location>
        <begin position="687"/>
        <end position="699"/>
    </location>
</feature>
<accession>A0AAD6SF03</accession>
<feature type="region of interest" description="Disordered" evidence="1">
    <location>
        <begin position="680"/>
        <end position="699"/>
    </location>
</feature>
<keyword evidence="3" id="KW-1185">Reference proteome</keyword>
<dbReference type="InterPro" id="IPR041078">
    <property type="entry name" value="Plavaka"/>
</dbReference>
<reference evidence="2" key="1">
    <citation type="submission" date="2023-03" db="EMBL/GenBank/DDBJ databases">
        <title>Massive genome expansion in bonnet fungi (Mycena s.s.) driven by repeated elements and novel gene families across ecological guilds.</title>
        <authorList>
            <consortium name="Lawrence Berkeley National Laboratory"/>
            <person name="Harder C.B."/>
            <person name="Miyauchi S."/>
            <person name="Viragh M."/>
            <person name="Kuo A."/>
            <person name="Thoen E."/>
            <person name="Andreopoulos B."/>
            <person name="Lu D."/>
            <person name="Skrede I."/>
            <person name="Drula E."/>
            <person name="Henrissat B."/>
            <person name="Morin E."/>
            <person name="Kohler A."/>
            <person name="Barry K."/>
            <person name="LaButti K."/>
            <person name="Morin E."/>
            <person name="Salamov A."/>
            <person name="Lipzen A."/>
            <person name="Mereny Z."/>
            <person name="Hegedus B."/>
            <person name="Baldrian P."/>
            <person name="Stursova M."/>
            <person name="Weitz H."/>
            <person name="Taylor A."/>
            <person name="Grigoriev I.V."/>
            <person name="Nagy L.G."/>
            <person name="Martin F."/>
            <person name="Kauserud H."/>
        </authorList>
    </citation>
    <scope>NUCLEOTIDE SEQUENCE</scope>
    <source>
        <strain evidence="2">CBHHK200</strain>
    </source>
</reference>
<feature type="region of interest" description="Disordered" evidence="1">
    <location>
        <begin position="966"/>
        <end position="1044"/>
    </location>
</feature>
<dbReference type="AlphaFoldDB" id="A0AAD6SF03"/>
<proteinExistence type="predicted"/>